<keyword evidence="2" id="KW-1185">Reference proteome</keyword>
<comment type="caution">
    <text evidence="1">The sequence shown here is derived from an EMBL/GenBank/DDBJ whole genome shotgun (WGS) entry which is preliminary data.</text>
</comment>
<proteinExistence type="predicted"/>
<reference evidence="1" key="1">
    <citation type="submission" date="2021-06" db="EMBL/GenBank/DDBJ databases">
        <authorList>
            <person name="Kallberg Y."/>
            <person name="Tangrot J."/>
            <person name="Rosling A."/>
        </authorList>
    </citation>
    <scope>NUCLEOTIDE SEQUENCE</scope>
    <source>
        <strain evidence="1">87-6 pot B 2015</strain>
    </source>
</reference>
<name>A0A9N9AU01_FUNMO</name>
<organism evidence="1 2">
    <name type="scientific">Funneliformis mosseae</name>
    <name type="common">Endomycorrhizal fungus</name>
    <name type="synonym">Glomus mosseae</name>
    <dbReference type="NCBI Taxonomy" id="27381"/>
    <lineage>
        <taxon>Eukaryota</taxon>
        <taxon>Fungi</taxon>
        <taxon>Fungi incertae sedis</taxon>
        <taxon>Mucoromycota</taxon>
        <taxon>Glomeromycotina</taxon>
        <taxon>Glomeromycetes</taxon>
        <taxon>Glomerales</taxon>
        <taxon>Glomeraceae</taxon>
        <taxon>Funneliformis</taxon>
    </lineage>
</organism>
<sequence length="177" mass="20211">MVGFRRPDVLIMANQMHAMNVSLDSSITAIDPQTAVASNNNYASKGLARLWHEEIKCLFLRCRDPPDEAIETLITKIFKYELYSDEAAEVLCHSKRVLTDFRNVVTKKALKRYLTGVNMDKLKRCGTMDKLETFVKEVFKICHNNYDIQAVKKLDYLTISCKVPSRSGKNIASNIFL</sequence>
<gene>
    <name evidence="1" type="ORF">FMOSSE_LOCUS6056</name>
</gene>
<evidence type="ECO:0000313" key="2">
    <source>
        <dbReference type="Proteomes" id="UP000789375"/>
    </source>
</evidence>
<dbReference type="EMBL" id="CAJVPP010001230">
    <property type="protein sequence ID" value="CAG8542637.1"/>
    <property type="molecule type" value="Genomic_DNA"/>
</dbReference>
<evidence type="ECO:0000313" key="1">
    <source>
        <dbReference type="EMBL" id="CAG8542637.1"/>
    </source>
</evidence>
<dbReference type="Proteomes" id="UP000789375">
    <property type="component" value="Unassembled WGS sequence"/>
</dbReference>
<dbReference type="AlphaFoldDB" id="A0A9N9AU01"/>
<protein>
    <submittedName>
        <fullName evidence="1">11444_t:CDS:1</fullName>
    </submittedName>
</protein>
<accession>A0A9N9AU01</accession>